<keyword evidence="3" id="KW-1185">Reference proteome</keyword>
<evidence type="ECO:0000256" key="1">
    <source>
        <dbReference type="SAM" id="Phobius"/>
    </source>
</evidence>
<accession>A0ABX1XYK7</accession>
<keyword evidence="1" id="KW-1133">Transmembrane helix</keyword>
<dbReference type="Proteomes" id="UP000616779">
    <property type="component" value="Unassembled WGS sequence"/>
</dbReference>
<keyword evidence="1" id="KW-0472">Membrane</keyword>
<gene>
    <name evidence="2" type="ORF">GC098_18765</name>
</gene>
<organism evidence="2 3">
    <name type="scientific">Paenibacillus phytorum</name>
    <dbReference type="NCBI Taxonomy" id="2654977"/>
    <lineage>
        <taxon>Bacteria</taxon>
        <taxon>Bacillati</taxon>
        <taxon>Bacillota</taxon>
        <taxon>Bacilli</taxon>
        <taxon>Bacillales</taxon>
        <taxon>Paenibacillaceae</taxon>
        <taxon>Paenibacillus</taxon>
    </lineage>
</organism>
<evidence type="ECO:0000313" key="2">
    <source>
        <dbReference type="EMBL" id="NOU73439.1"/>
    </source>
</evidence>
<reference evidence="2 3" key="1">
    <citation type="submission" date="2019-10" db="EMBL/GenBank/DDBJ databases">
        <title>Description of Paenibacillus terrestris sp. nov.</title>
        <authorList>
            <person name="Carlier A."/>
            <person name="Qi S."/>
        </authorList>
    </citation>
    <scope>NUCLEOTIDE SEQUENCE [LARGE SCALE GENOMIC DNA]</scope>
    <source>
        <strain evidence="2 3">LMG 31458</strain>
    </source>
</reference>
<sequence length="135" mass="15173">MNEENKGVIDKVKVKIKENKTEIIIVGVTVVAVVGVVLITKNWDSIKRFVFSSDLKNNINKQKDINLMTTAPVNVSIIENVTIECIERAVDVNKHIRNLPDGRIASLSKIESALEHGFILEEHQTWVDAYTKMCA</sequence>
<evidence type="ECO:0000313" key="3">
    <source>
        <dbReference type="Proteomes" id="UP000616779"/>
    </source>
</evidence>
<protein>
    <submittedName>
        <fullName evidence="2">Uncharacterized protein</fullName>
    </submittedName>
</protein>
<dbReference type="RefSeq" id="WP_171644847.1">
    <property type="nucleotide sequence ID" value="NZ_WHOA01000125.1"/>
</dbReference>
<name>A0ABX1XYK7_9BACL</name>
<comment type="caution">
    <text evidence="2">The sequence shown here is derived from an EMBL/GenBank/DDBJ whole genome shotgun (WGS) entry which is preliminary data.</text>
</comment>
<keyword evidence="1" id="KW-0812">Transmembrane</keyword>
<proteinExistence type="predicted"/>
<dbReference type="EMBL" id="WHOA01000125">
    <property type="protein sequence ID" value="NOU73439.1"/>
    <property type="molecule type" value="Genomic_DNA"/>
</dbReference>
<feature type="transmembrane region" description="Helical" evidence="1">
    <location>
        <begin position="23"/>
        <end position="40"/>
    </location>
</feature>